<accession>A0A023G1Q9</accession>
<keyword evidence="2" id="KW-0732">Signal</keyword>
<organism evidence="3">
    <name type="scientific">Amblyomma triste</name>
    <name type="common">Neotropical tick</name>
    <dbReference type="NCBI Taxonomy" id="251400"/>
    <lineage>
        <taxon>Eukaryota</taxon>
        <taxon>Metazoa</taxon>
        <taxon>Ecdysozoa</taxon>
        <taxon>Arthropoda</taxon>
        <taxon>Chelicerata</taxon>
        <taxon>Arachnida</taxon>
        <taxon>Acari</taxon>
        <taxon>Parasitiformes</taxon>
        <taxon>Ixodida</taxon>
        <taxon>Ixodoidea</taxon>
        <taxon>Ixodidae</taxon>
        <taxon>Amblyomminae</taxon>
        <taxon>Amblyomma</taxon>
    </lineage>
</organism>
<feature type="compositionally biased region" description="Basic and acidic residues" evidence="1">
    <location>
        <begin position="28"/>
        <end position="47"/>
    </location>
</feature>
<feature type="signal peptide" evidence="2">
    <location>
        <begin position="1"/>
        <end position="23"/>
    </location>
</feature>
<feature type="compositionally biased region" description="Basic and acidic residues" evidence="1">
    <location>
        <begin position="112"/>
        <end position="124"/>
    </location>
</feature>
<protein>
    <submittedName>
        <fullName evidence="3">Putative secreted protein</fullName>
    </submittedName>
</protein>
<feature type="region of interest" description="Disordered" evidence="1">
    <location>
        <begin position="23"/>
        <end position="130"/>
    </location>
</feature>
<dbReference type="EMBL" id="GBBM01007287">
    <property type="protein sequence ID" value="JAC28131.1"/>
    <property type="molecule type" value="mRNA"/>
</dbReference>
<feature type="compositionally biased region" description="Polar residues" evidence="1">
    <location>
        <begin position="100"/>
        <end position="111"/>
    </location>
</feature>
<evidence type="ECO:0000256" key="1">
    <source>
        <dbReference type="SAM" id="MobiDB-lite"/>
    </source>
</evidence>
<name>A0A023G1Q9_AMBTT</name>
<feature type="compositionally biased region" description="Basic and acidic residues" evidence="1">
    <location>
        <begin position="73"/>
        <end position="88"/>
    </location>
</feature>
<feature type="compositionally biased region" description="Acidic residues" evidence="1">
    <location>
        <begin position="60"/>
        <end position="70"/>
    </location>
</feature>
<proteinExistence type="evidence at transcript level"/>
<reference evidence="3" key="1">
    <citation type="submission" date="2014-03" db="EMBL/GenBank/DDBJ databases">
        <title>The sialotranscriptome of Amblyomma triste, Amblyomma parvum and Amblyomma cajennense ticks, uncovered by 454-based RNA-seq.</title>
        <authorList>
            <person name="Garcia G.R."/>
            <person name="Gardinassi L.G."/>
            <person name="Ribeiro J.M."/>
            <person name="Anatriello E."/>
            <person name="Ferreira B.R."/>
            <person name="Moreira H.N."/>
            <person name="Mafra C."/>
            <person name="Olegario M.M."/>
            <person name="Szabo P.J."/>
            <person name="Miranda-Santos I.K."/>
            <person name="Maruyama S.R."/>
        </authorList>
    </citation>
    <scope>NUCLEOTIDE SEQUENCE</scope>
    <source>
        <strain evidence="3">Mato Grasso do Sul</strain>
        <tissue evidence="3">Salivary glands</tissue>
    </source>
</reference>
<feature type="chain" id="PRO_5001521518" evidence="2">
    <location>
        <begin position="24"/>
        <end position="213"/>
    </location>
</feature>
<dbReference type="AlphaFoldDB" id="A0A023G1Q9"/>
<evidence type="ECO:0000313" key="3">
    <source>
        <dbReference type="EMBL" id="JAC28131.1"/>
    </source>
</evidence>
<sequence>MNFRFGLAVFISILLGSLIQGEAENEAGEEKPFATVEESTKDPEGSEAKNNNDGPKNEEQPEIIVEESPDNNEGSKAKNNDDGLKNEEQQAQIVEESSDNNEGSQSKNNGDGSKKEEQPAKEVDESPDNINKGNCLDPRCCVRAPECTGRTRGGFLGLRWSFVPDEYTCDPQRWEKHCNATDNLFPTCTDCMLTCTQNQELIEQECPHDNRAS</sequence>
<evidence type="ECO:0000256" key="2">
    <source>
        <dbReference type="SAM" id="SignalP"/>
    </source>
</evidence>